<dbReference type="RefSeq" id="WP_190387425.1">
    <property type="nucleotide sequence ID" value="NZ_JACJTM010000008.1"/>
</dbReference>
<evidence type="ECO:0000313" key="1">
    <source>
        <dbReference type="EMBL" id="MBD2684712.1"/>
    </source>
</evidence>
<organism evidence="1 2">
    <name type="scientific">Aphanizomenon flos-aquae FACHB-1249</name>
    <dbReference type="NCBI Taxonomy" id="2692889"/>
    <lineage>
        <taxon>Bacteria</taxon>
        <taxon>Bacillati</taxon>
        <taxon>Cyanobacteriota</taxon>
        <taxon>Cyanophyceae</taxon>
        <taxon>Nostocales</taxon>
        <taxon>Aphanizomenonaceae</taxon>
        <taxon>Aphanizomenon</taxon>
    </lineage>
</organism>
<keyword evidence="2" id="KW-1185">Reference proteome</keyword>
<accession>A0ABR8IP90</accession>
<protein>
    <submittedName>
        <fullName evidence="1">Uncharacterized protein</fullName>
    </submittedName>
</protein>
<proteinExistence type="predicted"/>
<gene>
    <name evidence="1" type="ORF">H6G43_05535</name>
</gene>
<reference evidence="1 2" key="1">
    <citation type="journal article" date="2020" name="ISME J.">
        <title>Comparative genomics reveals insights into cyanobacterial evolution and habitat adaptation.</title>
        <authorList>
            <person name="Chen M.Y."/>
            <person name="Teng W.K."/>
            <person name="Zhao L."/>
            <person name="Hu C.X."/>
            <person name="Zhou Y.K."/>
            <person name="Han B.P."/>
            <person name="Song L.R."/>
            <person name="Shu W.S."/>
        </authorList>
    </citation>
    <scope>NUCLEOTIDE SEQUENCE [LARGE SCALE GENOMIC DNA]</scope>
    <source>
        <strain evidence="1 2">FACHB-1249</strain>
    </source>
</reference>
<comment type="caution">
    <text evidence="1">The sequence shown here is derived from an EMBL/GenBank/DDBJ whole genome shotgun (WGS) entry which is preliminary data.</text>
</comment>
<dbReference type="GeneID" id="78217463"/>
<sequence length="108" mass="11916">MSKNTQLNHSQLLSYLSDVEQESLVGGQISPMLDIFTEGKLLFQKTDIETEGKNDLTLASGDSTSQTSKYKFSQVTMALYCTFSLLTITASSDKLTNSLPNCLNNFFS</sequence>
<dbReference type="Proteomes" id="UP000660270">
    <property type="component" value="Unassembled WGS sequence"/>
</dbReference>
<name>A0ABR8IP90_APHFL</name>
<dbReference type="EMBL" id="JACJTM010000008">
    <property type="protein sequence ID" value="MBD2684712.1"/>
    <property type="molecule type" value="Genomic_DNA"/>
</dbReference>
<evidence type="ECO:0000313" key="2">
    <source>
        <dbReference type="Proteomes" id="UP000660270"/>
    </source>
</evidence>